<dbReference type="RefSeq" id="WP_395125332.1">
    <property type="nucleotide sequence ID" value="NZ_JBIMSN010000116.1"/>
</dbReference>
<reference evidence="3 4" key="1">
    <citation type="submission" date="2024-10" db="EMBL/GenBank/DDBJ databases">
        <authorList>
            <person name="Riesco R."/>
        </authorList>
    </citation>
    <scope>NUCLEOTIDE SEQUENCE [LARGE SCALE GENOMIC DNA]</scope>
    <source>
        <strain evidence="2 3">NCIMB 15448</strain>
        <strain evidence="1 4">NCIMB 15450</strain>
    </source>
</reference>
<name>A0ABW7KAD3_9NOCA</name>
<keyword evidence="4" id="KW-1185">Reference proteome</keyword>
<dbReference type="Gene3D" id="2.120.10.30">
    <property type="entry name" value="TolB, C-terminal domain"/>
    <property type="match status" value="1"/>
</dbReference>
<dbReference type="Proteomes" id="UP001609176">
    <property type="component" value="Unassembled WGS sequence"/>
</dbReference>
<organism evidence="1 4">
    <name type="scientific">Antrihabitans spumae</name>
    <dbReference type="NCBI Taxonomy" id="3373370"/>
    <lineage>
        <taxon>Bacteria</taxon>
        <taxon>Bacillati</taxon>
        <taxon>Actinomycetota</taxon>
        <taxon>Actinomycetes</taxon>
        <taxon>Mycobacteriales</taxon>
        <taxon>Nocardiaceae</taxon>
        <taxon>Antrihabitans</taxon>
    </lineage>
</organism>
<sequence>MAVDSSGTTFVSEFGSQFGAGNLKYLRNTDATPTLLQGGLQDPEGLAIDTAGNLIFAELRGGTIKMLPKN</sequence>
<dbReference type="InterPro" id="IPR011042">
    <property type="entry name" value="6-blade_b-propeller_TolB-like"/>
</dbReference>
<dbReference type="EMBL" id="JBIMSP010000032">
    <property type="protein sequence ID" value="MFH5243896.1"/>
    <property type="molecule type" value="Genomic_DNA"/>
</dbReference>
<dbReference type="EMBL" id="JBIMSN010000116">
    <property type="protein sequence ID" value="MFH5231496.1"/>
    <property type="molecule type" value="Genomic_DNA"/>
</dbReference>
<evidence type="ECO:0000313" key="4">
    <source>
        <dbReference type="Proteomes" id="UP001609219"/>
    </source>
</evidence>
<proteinExistence type="predicted"/>
<evidence type="ECO:0000313" key="2">
    <source>
        <dbReference type="EMBL" id="MFH5243896.1"/>
    </source>
</evidence>
<evidence type="ECO:0000313" key="3">
    <source>
        <dbReference type="Proteomes" id="UP001609176"/>
    </source>
</evidence>
<accession>A0ABW7KAD3</accession>
<evidence type="ECO:0000313" key="1">
    <source>
        <dbReference type="EMBL" id="MFH5231496.1"/>
    </source>
</evidence>
<comment type="caution">
    <text evidence="1">The sequence shown here is derived from an EMBL/GenBank/DDBJ whole genome shotgun (WGS) entry which is preliminary data.</text>
</comment>
<protein>
    <submittedName>
        <fullName evidence="1">Uncharacterized protein</fullName>
    </submittedName>
</protein>
<gene>
    <name evidence="2" type="ORF">ACHIPV_18740</name>
    <name evidence="1" type="ORF">ACHIRB_23430</name>
</gene>
<dbReference type="Proteomes" id="UP001609219">
    <property type="component" value="Unassembled WGS sequence"/>
</dbReference>
<dbReference type="SUPFAM" id="SSF101898">
    <property type="entry name" value="NHL repeat"/>
    <property type="match status" value="1"/>
</dbReference>